<dbReference type="InterPro" id="IPR027417">
    <property type="entry name" value="P-loop_NTPase"/>
</dbReference>
<evidence type="ECO:0000313" key="5">
    <source>
        <dbReference type="EMBL" id="HEU98183.1"/>
    </source>
</evidence>
<dbReference type="InterPro" id="IPR013765">
    <property type="entry name" value="DNA_recomb/repair_RecA"/>
</dbReference>
<dbReference type="AlphaFoldDB" id="A0A7C2UV34"/>
<dbReference type="SUPFAM" id="SSF52540">
    <property type="entry name" value="P-loop containing nucleoside triphosphate hydrolases"/>
    <property type="match status" value="1"/>
</dbReference>
<proteinExistence type="predicted"/>
<keyword evidence="1" id="KW-0547">Nucleotide-binding</keyword>
<name>A0A7C2UV34_9CREN</name>
<accession>A0A7C2UV34</accession>
<protein>
    <recommendedName>
        <fullName evidence="4">AAA+ ATPase domain-containing protein</fullName>
    </recommendedName>
</protein>
<evidence type="ECO:0000256" key="1">
    <source>
        <dbReference type="ARBA" id="ARBA00022741"/>
    </source>
</evidence>
<evidence type="ECO:0000259" key="4">
    <source>
        <dbReference type="SMART" id="SM00382"/>
    </source>
</evidence>
<feature type="domain" description="AAA+ ATPase" evidence="4">
    <location>
        <begin position="19"/>
        <end position="169"/>
    </location>
</feature>
<dbReference type="PRINTS" id="PR00142">
    <property type="entry name" value="RECA"/>
</dbReference>
<reference evidence="5" key="1">
    <citation type="journal article" date="2020" name="mSystems">
        <title>Genome- and Community-Level Interaction Insights into Carbon Utilization and Element Cycling Functions of Hydrothermarchaeota in Hydrothermal Sediment.</title>
        <authorList>
            <person name="Zhou Z."/>
            <person name="Liu Y."/>
            <person name="Xu W."/>
            <person name="Pan J."/>
            <person name="Luo Z.H."/>
            <person name="Li M."/>
        </authorList>
    </citation>
    <scope>NUCLEOTIDE SEQUENCE [LARGE SCALE GENOMIC DNA]</scope>
    <source>
        <strain evidence="5">SpSt-1259</strain>
    </source>
</reference>
<gene>
    <name evidence="5" type="ORF">ENO36_04965</name>
</gene>
<keyword evidence="2" id="KW-0067">ATP-binding</keyword>
<dbReference type="InterPro" id="IPR003593">
    <property type="entry name" value="AAA+_ATPase"/>
</dbReference>
<dbReference type="GO" id="GO:0003697">
    <property type="term" value="F:single-stranded DNA binding"/>
    <property type="evidence" value="ECO:0007669"/>
    <property type="project" value="InterPro"/>
</dbReference>
<comment type="caution">
    <text evidence="5">The sequence shown here is derived from an EMBL/GenBank/DDBJ whole genome shotgun (WGS) entry which is preliminary data.</text>
</comment>
<dbReference type="SMART" id="SM00382">
    <property type="entry name" value="AAA"/>
    <property type="match status" value="1"/>
</dbReference>
<dbReference type="Gene3D" id="3.40.50.300">
    <property type="entry name" value="P-loop containing nucleotide triphosphate hydrolases"/>
    <property type="match status" value="1"/>
</dbReference>
<organism evidence="5">
    <name type="scientific">Fervidicoccus fontis</name>
    <dbReference type="NCBI Taxonomy" id="683846"/>
    <lineage>
        <taxon>Archaea</taxon>
        <taxon>Thermoproteota</taxon>
        <taxon>Thermoprotei</taxon>
        <taxon>Fervidicoccales</taxon>
        <taxon>Fervidicoccaceae</taxon>
        <taxon>Fervidicoccus</taxon>
    </lineage>
</organism>
<sequence>MVEQRECWEILMREIFPSGKGFAVVYGEAGVGKTSLSLTLAGLIGKRTLYINTEGNPTYERAIQVGVPSEIEFSDDSDEWGIILDILKVWGSKELIVVDSVNSIFRMSASYNIEAAFRAFLFICSLLKSLSERAMVLATAQVSLSGDIPSGEEALKHYSTVMVRLTRRGWKREGKVEVGGKFFGEYKLERGGFEWISCR</sequence>
<dbReference type="GO" id="GO:0006310">
    <property type="term" value="P:DNA recombination"/>
    <property type="evidence" value="ECO:0007669"/>
    <property type="project" value="UniProtKB-KW"/>
</dbReference>
<dbReference type="GO" id="GO:0005524">
    <property type="term" value="F:ATP binding"/>
    <property type="evidence" value="ECO:0007669"/>
    <property type="project" value="UniProtKB-KW"/>
</dbReference>
<dbReference type="GO" id="GO:0006281">
    <property type="term" value="P:DNA repair"/>
    <property type="evidence" value="ECO:0007669"/>
    <property type="project" value="InterPro"/>
</dbReference>
<evidence type="ECO:0000256" key="3">
    <source>
        <dbReference type="ARBA" id="ARBA00023172"/>
    </source>
</evidence>
<evidence type="ECO:0000256" key="2">
    <source>
        <dbReference type="ARBA" id="ARBA00022840"/>
    </source>
</evidence>
<dbReference type="EMBL" id="DSFE01000104">
    <property type="protein sequence ID" value="HEU98183.1"/>
    <property type="molecule type" value="Genomic_DNA"/>
</dbReference>
<keyword evidence="3" id="KW-0233">DNA recombination</keyword>
<dbReference type="Proteomes" id="UP000885664">
    <property type="component" value="Unassembled WGS sequence"/>
</dbReference>